<keyword evidence="3" id="KW-0479">Metal-binding</keyword>
<keyword evidence="11" id="KW-1185">Reference proteome</keyword>
<dbReference type="GO" id="GO:0006508">
    <property type="term" value="P:proteolysis"/>
    <property type="evidence" value="ECO:0007669"/>
    <property type="project" value="UniProtKB-KW"/>
</dbReference>
<keyword evidence="8" id="KW-0732">Signal</keyword>
<keyword evidence="2" id="KW-0645">Protease</keyword>
<evidence type="ECO:0000256" key="7">
    <source>
        <dbReference type="SAM" id="Coils"/>
    </source>
</evidence>
<dbReference type="Gene3D" id="2.70.70.10">
    <property type="entry name" value="Glucose Permease (Domain IIA)"/>
    <property type="match status" value="1"/>
</dbReference>
<evidence type="ECO:0000256" key="5">
    <source>
        <dbReference type="ARBA" id="ARBA00022833"/>
    </source>
</evidence>
<evidence type="ECO:0000256" key="2">
    <source>
        <dbReference type="ARBA" id="ARBA00022670"/>
    </source>
</evidence>
<dbReference type="PANTHER" id="PTHR21666:SF288">
    <property type="entry name" value="CELL DIVISION PROTEIN YTFB"/>
    <property type="match status" value="1"/>
</dbReference>
<evidence type="ECO:0000256" key="4">
    <source>
        <dbReference type="ARBA" id="ARBA00022801"/>
    </source>
</evidence>
<keyword evidence="4" id="KW-0378">Hydrolase</keyword>
<gene>
    <name evidence="10" type="ORF">EXE58_02360</name>
</gene>
<sequence length="436" mass="46984">MRLFPRTARRRLAAASFAVVMAVGATSAPQTSATAGVSAADDLKNKQRHVQKKLKGAETDLDHSSAALSKATSRLEAARTQLTAAQAELATARGKLEVAEEKDAAMQAALAEAEAELAAAEAELEAGRVARDEQRQHVASMVADMYSEGDPELLAFSSLVNADTTEDLTRQEGVRDVVVGQEVRAYDELKATEVLLEVRERQVTEARDVVAVQRKAAAEQLALRQQLEAEKEAARTTVAGLVSERSAAQREARKARAADAAKLRVLQRQDAKIKEMLRRRALAALRRARARAARANARAGADAPSGGTLSWPVSTYVTSPFGYRDHPIYHYWGLHDGVDFGGGCGVPMRASADGRVVASYWSAVYGQRLVVDYGVQRGVSLAAIYNHASRYTVGVGAQVSRGEVVGYTGDTGWSTACHLHYTVLANGRPVDPMNWF</sequence>
<dbReference type="SUPFAM" id="SSF57997">
    <property type="entry name" value="Tropomyosin"/>
    <property type="match status" value="1"/>
</dbReference>
<accession>A0A4P7ICY7</accession>
<dbReference type="OrthoDB" id="1099523at2"/>
<evidence type="ECO:0000256" key="6">
    <source>
        <dbReference type="ARBA" id="ARBA00023049"/>
    </source>
</evidence>
<evidence type="ECO:0000313" key="11">
    <source>
        <dbReference type="Proteomes" id="UP000294853"/>
    </source>
</evidence>
<dbReference type="InterPro" id="IPR016047">
    <property type="entry name" value="M23ase_b-sheet_dom"/>
</dbReference>
<dbReference type="AlphaFoldDB" id="A0A4P7ICY7"/>
<dbReference type="EMBL" id="CP038436">
    <property type="protein sequence ID" value="QBX54423.1"/>
    <property type="molecule type" value="Genomic_DNA"/>
</dbReference>
<evidence type="ECO:0000256" key="1">
    <source>
        <dbReference type="ARBA" id="ARBA00001947"/>
    </source>
</evidence>
<feature type="coiled-coil region" evidence="7">
    <location>
        <begin position="40"/>
        <end position="130"/>
    </location>
</feature>
<feature type="coiled-coil region" evidence="7">
    <location>
        <begin position="217"/>
        <end position="244"/>
    </location>
</feature>
<dbReference type="Pfam" id="PF01551">
    <property type="entry name" value="Peptidase_M23"/>
    <property type="match status" value="1"/>
</dbReference>
<organism evidence="10 11">
    <name type="scientific">Nocardioides seonyuensis</name>
    <dbReference type="NCBI Taxonomy" id="2518371"/>
    <lineage>
        <taxon>Bacteria</taxon>
        <taxon>Bacillati</taxon>
        <taxon>Actinomycetota</taxon>
        <taxon>Actinomycetes</taxon>
        <taxon>Propionibacteriales</taxon>
        <taxon>Nocardioidaceae</taxon>
        <taxon>Nocardioides</taxon>
    </lineage>
</organism>
<evidence type="ECO:0000259" key="9">
    <source>
        <dbReference type="Pfam" id="PF01551"/>
    </source>
</evidence>
<keyword evidence="6" id="KW-0482">Metalloprotease</keyword>
<dbReference type="InterPro" id="IPR050570">
    <property type="entry name" value="Cell_wall_metabolism_enzyme"/>
</dbReference>
<evidence type="ECO:0000256" key="3">
    <source>
        <dbReference type="ARBA" id="ARBA00022723"/>
    </source>
</evidence>
<dbReference type="GO" id="GO:0046872">
    <property type="term" value="F:metal ion binding"/>
    <property type="evidence" value="ECO:0007669"/>
    <property type="project" value="UniProtKB-KW"/>
</dbReference>
<feature type="domain" description="M23ase beta-sheet core" evidence="9">
    <location>
        <begin position="334"/>
        <end position="432"/>
    </location>
</feature>
<dbReference type="Gene3D" id="1.20.120.330">
    <property type="entry name" value="Nucleotidyltransferases domain 2"/>
    <property type="match status" value="1"/>
</dbReference>
<evidence type="ECO:0000256" key="8">
    <source>
        <dbReference type="SAM" id="SignalP"/>
    </source>
</evidence>
<name>A0A4P7ICY7_9ACTN</name>
<keyword evidence="5" id="KW-0862">Zinc</keyword>
<feature type="chain" id="PRO_5038667815" description="M23ase beta-sheet core domain-containing protein" evidence="8">
    <location>
        <begin position="28"/>
        <end position="436"/>
    </location>
</feature>
<dbReference type="SUPFAM" id="SSF51261">
    <property type="entry name" value="Duplicated hybrid motif"/>
    <property type="match status" value="1"/>
</dbReference>
<dbReference type="KEGG" id="nsn:EXE58_02360"/>
<feature type="signal peptide" evidence="8">
    <location>
        <begin position="1"/>
        <end position="27"/>
    </location>
</feature>
<proteinExistence type="predicted"/>
<dbReference type="Proteomes" id="UP000294853">
    <property type="component" value="Chromosome"/>
</dbReference>
<dbReference type="InterPro" id="IPR011055">
    <property type="entry name" value="Dup_hybrid_motif"/>
</dbReference>
<reference evidence="10 11" key="1">
    <citation type="submission" date="2019-03" db="EMBL/GenBank/DDBJ databases">
        <title>Three New Species of Nocardioides, Nocardioides euryhalodurans sp. nov., Nocardioides seonyuensis sp. nov. and Nocardioides eburneoflavus sp. nov. Iolated from Soil.</title>
        <authorList>
            <person name="Roh S.G."/>
            <person name="Lee C."/>
            <person name="Kim M.-K."/>
            <person name="Kim S.B."/>
        </authorList>
    </citation>
    <scope>NUCLEOTIDE SEQUENCE [LARGE SCALE GENOMIC DNA]</scope>
    <source>
        <strain evidence="10 11">MMS17-SY207-3</strain>
    </source>
</reference>
<dbReference type="PANTHER" id="PTHR21666">
    <property type="entry name" value="PEPTIDASE-RELATED"/>
    <property type="match status" value="1"/>
</dbReference>
<keyword evidence="7" id="KW-0175">Coiled coil</keyword>
<dbReference type="RefSeq" id="WP_135266396.1">
    <property type="nucleotide sequence ID" value="NZ_CP038436.1"/>
</dbReference>
<comment type="cofactor">
    <cofactor evidence="1">
        <name>Zn(2+)</name>
        <dbReference type="ChEBI" id="CHEBI:29105"/>
    </cofactor>
</comment>
<dbReference type="GO" id="GO:0004222">
    <property type="term" value="F:metalloendopeptidase activity"/>
    <property type="evidence" value="ECO:0007669"/>
    <property type="project" value="TreeGrafter"/>
</dbReference>
<evidence type="ECO:0000313" key="10">
    <source>
        <dbReference type="EMBL" id="QBX54423.1"/>
    </source>
</evidence>
<dbReference type="CDD" id="cd12797">
    <property type="entry name" value="M23_peptidase"/>
    <property type="match status" value="1"/>
</dbReference>
<protein>
    <recommendedName>
        <fullName evidence="9">M23ase beta-sheet core domain-containing protein</fullName>
    </recommendedName>
</protein>